<feature type="compositionally biased region" description="Basic residues" evidence="1">
    <location>
        <begin position="1"/>
        <end position="14"/>
    </location>
</feature>
<organism evidence="2 3">
    <name type="scientific">Punica granatum</name>
    <name type="common">Pomegranate</name>
    <dbReference type="NCBI Taxonomy" id="22663"/>
    <lineage>
        <taxon>Eukaryota</taxon>
        <taxon>Viridiplantae</taxon>
        <taxon>Streptophyta</taxon>
        <taxon>Embryophyta</taxon>
        <taxon>Tracheophyta</taxon>
        <taxon>Spermatophyta</taxon>
        <taxon>Magnoliopsida</taxon>
        <taxon>eudicotyledons</taxon>
        <taxon>Gunneridae</taxon>
        <taxon>Pentapetalae</taxon>
        <taxon>rosids</taxon>
        <taxon>malvids</taxon>
        <taxon>Myrtales</taxon>
        <taxon>Lythraceae</taxon>
        <taxon>Punica</taxon>
    </lineage>
</organism>
<comment type="caution">
    <text evidence="2">The sequence shown here is derived from an EMBL/GenBank/DDBJ whole genome shotgun (WGS) entry which is preliminary data.</text>
</comment>
<evidence type="ECO:0000313" key="2">
    <source>
        <dbReference type="EMBL" id="PKI78127.1"/>
    </source>
</evidence>
<evidence type="ECO:0000256" key="1">
    <source>
        <dbReference type="SAM" id="MobiDB-lite"/>
    </source>
</evidence>
<protein>
    <submittedName>
        <fullName evidence="2">Uncharacterized protein</fullName>
    </submittedName>
</protein>
<gene>
    <name evidence="2" type="ORF">CRG98_001455</name>
</gene>
<dbReference type="EMBL" id="PGOL01000060">
    <property type="protein sequence ID" value="PKI78127.1"/>
    <property type="molecule type" value="Genomic_DNA"/>
</dbReference>
<proteinExistence type="predicted"/>
<accession>A0A2I0LBS6</accession>
<dbReference type="AlphaFoldDB" id="A0A2I0LBS6"/>
<sequence length="102" mass="10987">MVDTRRSRRSKGNRRNAVSEQPKGASPVVSFRANEEVRDAPTRDANAILTSLSPAEQATLEAVILQQGQPRGQGPGNIPRQATSVFDHGDEAAHSRSASQHC</sequence>
<evidence type="ECO:0000313" key="3">
    <source>
        <dbReference type="Proteomes" id="UP000233551"/>
    </source>
</evidence>
<keyword evidence="3" id="KW-1185">Reference proteome</keyword>
<feature type="region of interest" description="Disordered" evidence="1">
    <location>
        <begin position="1"/>
        <end position="38"/>
    </location>
</feature>
<reference evidence="2 3" key="1">
    <citation type="submission" date="2017-11" db="EMBL/GenBank/DDBJ databases">
        <title>De-novo sequencing of pomegranate (Punica granatum L.) genome.</title>
        <authorList>
            <person name="Akparov Z."/>
            <person name="Amiraslanov A."/>
            <person name="Hajiyeva S."/>
            <person name="Abbasov M."/>
            <person name="Kaur K."/>
            <person name="Hamwieh A."/>
            <person name="Solovyev V."/>
            <person name="Salamov A."/>
            <person name="Braich B."/>
            <person name="Kosarev P."/>
            <person name="Mahmoud A."/>
            <person name="Hajiyev E."/>
            <person name="Babayeva S."/>
            <person name="Izzatullayeva V."/>
            <person name="Mammadov A."/>
            <person name="Mammadov A."/>
            <person name="Sharifova S."/>
            <person name="Ojaghi J."/>
            <person name="Eynullazada K."/>
            <person name="Bayramov B."/>
            <person name="Abdulazimova A."/>
            <person name="Shahmuradov I."/>
        </authorList>
    </citation>
    <scope>NUCLEOTIDE SEQUENCE [LARGE SCALE GENOMIC DNA]</scope>
    <source>
        <strain evidence="3">cv. AG2017</strain>
        <tissue evidence="2">Leaf</tissue>
    </source>
</reference>
<feature type="region of interest" description="Disordered" evidence="1">
    <location>
        <begin position="64"/>
        <end position="102"/>
    </location>
</feature>
<dbReference type="Proteomes" id="UP000233551">
    <property type="component" value="Unassembled WGS sequence"/>
</dbReference>
<name>A0A2I0LBS6_PUNGR</name>